<organism evidence="1 2">
    <name type="scientific">Camellia lanceoleosa</name>
    <dbReference type="NCBI Taxonomy" id="1840588"/>
    <lineage>
        <taxon>Eukaryota</taxon>
        <taxon>Viridiplantae</taxon>
        <taxon>Streptophyta</taxon>
        <taxon>Embryophyta</taxon>
        <taxon>Tracheophyta</taxon>
        <taxon>Spermatophyta</taxon>
        <taxon>Magnoliopsida</taxon>
        <taxon>eudicotyledons</taxon>
        <taxon>Gunneridae</taxon>
        <taxon>Pentapetalae</taxon>
        <taxon>asterids</taxon>
        <taxon>Ericales</taxon>
        <taxon>Theaceae</taxon>
        <taxon>Camellia</taxon>
    </lineage>
</organism>
<accession>A0ACC0IC61</accession>
<dbReference type="EMBL" id="CM045763">
    <property type="protein sequence ID" value="KAI8023015.1"/>
    <property type="molecule type" value="Genomic_DNA"/>
</dbReference>
<sequence>MVCIPSVTGVVDLGSTELIFQNSDLMTKVRVLFNFNSIELGSWSMQINPDENDPSTLYITDPSSIEIRETVNTTTPVSIPPNNHQSSKQIAFENPNSISCQQIQRTTNPFPSFFARELNFTEFDRDGSSIRNGNSNSCKPESGEILNFGESKRSSCSPDENIFSGNSQFGSAEDNNSKKKTSPTSRGSNEEGMLSFTSGVILHSSGTVLIWVTQLVKSEEKVFIGWVLGVLGFLRNIDLEIKIWNLQRLTGLCHTEFAESHRSPLSGKMLVNGFDEGDGEGESWNSCSDEIKVDPAKPASLTWQRKLNSEGNPLSEFSLSILEIVHLAPVGYRLWRHCREEAAKGRGSFINPFMKRSVTPCHGVPLGGMGAGSIERNYKGEFQRWQLFPRMCEDKPVLANQFSAFVSRSNGEKYSTVLCPGNPEVLKESSASGIGSWDWNLKGHNSTYHALYPRAWTVYEDEPDPYLRIVCRQISPIIPHNYKQSSFPVTVFTFTLFNSGKTAADVTLLFTWANSVGGVSEFSGHHYNSKLRTKDDVHGVLLHHMTANGLSPITFAIAAEETNGVHVSECPCFVIAGNSEGITAKHMWQEIKEHGSFDRLDSTETSTPSEPGSSIGAAIAASVTIPPDAVRTVTFSLAWDCPEVNFMNGRTYYRRYSKFYGSGDAASNIARDAILEHKVWESQIEAWQRPILEDKRLPEWYAVTLFNELYYLNSGGTVWTDGSPPVHSLASVGQKKFSLDMSSSDVNNTNHMSHQNDTADDILGRMTSILKDIHTPVTLNSAFGTNLLQKGEENIGQFLYYEGIEYHMWNTYDVHFYSSFALVMLFPKIELSIQRDFAAAVMMHDPSKMSLLHDGKWVSRKVLGAVPHDIGINDPWFEVNAYNLYNTDRWKDLNPKFVLQVYRDVVATGDKQFARAVWPSVYVAMAFMDQFDKDGGGAYCGGLWVAALQAASAMAHEVGDKGAEDYFWFKFQKAKKVYEKLWNGSYFNYDNSSGSTSSSIQADQLAGQWYARACGLLPIVDEDKAKSALKKVYNFNVLKVKDGKRGAVNGMLPNGEVDISSMQSREIWSGVTYAVAATMIHEDMAEMAFRTACGVHEAAWSEEGLGYAFQTPEAWNTDDQYRSLAYMRPLAIWAMQWALSYPKHAHKEIKREAIDDSLLRRHQAGFERVARLLKLPEEEGSRSLFQVVYDYTTKKIGL</sequence>
<reference evidence="1 2" key="1">
    <citation type="journal article" date="2022" name="Plant J.">
        <title>Chromosome-level genome of Camellia lanceoleosa provides a valuable resource for understanding genome evolution and self-incompatibility.</title>
        <authorList>
            <person name="Gong W."/>
            <person name="Xiao S."/>
            <person name="Wang L."/>
            <person name="Liao Z."/>
            <person name="Chang Y."/>
            <person name="Mo W."/>
            <person name="Hu G."/>
            <person name="Li W."/>
            <person name="Zhao G."/>
            <person name="Zhu H."/>
            <person name="Hu X."/>
            <person name="Ji K."/>
            <person name="Xiang X."/>
            <person name="Song Q."/>
            <person name="Yuan D."/>
            <person name="Jin S."/>
            <person name="Zhang L."/>
        </authorList>
    </citation>
    <scope>NUCLEOTIDE SEQUENCE [LARGE SCALE GENOMIC DNA]</scope>
    <source>
        <strain evidence="1">SQ_2022a</strain>
    </source>
</reference>
<evidence type="ECO:0000313" key="2">
    <source>
        <dbReference type="Proteomes" id="UP001060215"/>
    </source>
</evidence>
<name>A0ACC0IC61_9ERIC</name>
<protein>
    <submittedName>
        <fullName evidence="1">Non-lysosomal glucosylceramidase</fullName>
    </submittedName>
</protein>
<proteinExistence type="predicted"/>
<comment type="caution">
    <text evidence="1">The sequence shown here is derived from an EMBL/GenBank/DDBJ whole genome shotgun (WGS) entry which is preliminary data.</text>
</comment>
<gene>
    <name evidence="1" type="ORF">LOK49_LG03G03231</name>
</gene>
<evidence type="ECO:0000313" key="1">
    <source>
        <dbReference type="EMBL" id="KAI8023015.1"/>
    </source>
</evidence>
<keyword evidence="2" id="KW-1185">Reference proteome</keyword>
<dbReference type="Proteomes" id="UP001060215">
    <property type="component" value="Chromosome 6"/>
</dbReference>